<keyword evidence="1" id="KW-0862">Zinc</keyword>
<feature type="compositionally biased region" description="Basic and acidic residues" evidence="2">
    <location>
        <begin position="117"/>
        <end position="130"/>
    </location>
</feature>
<organism evidence="4 5">
    <name type="scientific">Holothuria leucospilota</name>
    <name type="common">Black long sea cucumber</name>
    <name type="synonym">Mertensiothuria leucospilota</name>
    <dbReference type="NCBI Taxonomy" id="206669"/>
    <lineage>
        <taxon>Eukaryota</taxon>
        <taxon>Metazoa</taxon>
        <taxon>Echinodermata</taxon>
        <taxon>Eleutherozoa</taxon>
        <taxon>Echinozoa</taxon>
        <taxon>Holothuroidea</taxon>
        <taxon>Aspidochirotacea</taxon>
        <taxon>Aspidochirotida</taxon>
        <taxon>Holothuriidae</taxon>
        <taxon>Holothuria</taxon>
    </lineage>
</organism>
<keyword evidence="1" id="KW-0479">Metal-binding</keyword>
<feature type="region of interest" description="Disordered" evidence="2">
    <location>
        <begin position="74"/>
        <end position="149"/>
    </location>
</feature>
<dbReference type="Proteomes" id="UP001152320">
    <property type="component" value="Unassembled WGS sequence"/>
</dbReference>
<feature type="compositionally biased region" description="Basic and acidic residues" evidence="2">
    <location>
        <begin position="12"/>
        <end position="24"/>
    </location>
</feature>
<comment type="caution">
    <text evidence="4">The sequence shown here is derived from an EMBL/GenBank/DDBJ whole genome shotgun (WGS) entry which is preliminary data.</text>
</comment>
<feature type="region of interest" description="Disordered" evidence="2">
    <location>
        <begin position="1"/>
        <end position="30"/>
    </location>
</feature>
<dbReference type="PROSITE" id="PS50157">
    <property type="entry name" value="ZINC_FINGER_C2H2_2"/>
    <property type="match status" value="1"/>
</dbReference>
<evidence type="ECO:0000256" key="2">
    <source>
        <dbReference type="SAM" id="MobiDB-lite"/>
    </source>
</evidence>
<sequence>MSQSRRSRSPYRKRDVRSEEREAQAESTARSLFTTEYRCRDCGLRFVDKGALMRHAEEKHQARLWECTQCPYQSNRKGDLQRHENKLQRPTTSKREGLSKQEKSIEPSENPTSPKGRKIESKVKRGGQKEEAEDDVLSTRAPSPAPWSL</sequence>
<feature type="domain" description="C2H2-type" evidence="3">
    <location>
        <begin position="37"/>
        <end position="60"/>
    </location>
</feature>
<dbReference type="AlphaFoldDB" id="A0A9Q0YB67"/>
<keyword evidence="1" id="KW-0863">Zinc-finger</keyword>
<evidence type="ECO:0000256" key="1">
    <source>
        <dbReference type="PROSITE-ProRule" id="PRU00042"/>
    </source>
</evidence>
<dbReference type="SUPFAM" id="SSF57667">
    <property type="entry name" value="beta-beta-alpha zinc fingers"/>
    <property type="match status" value="1"/>
</dbReference>
<proteinExistence type="predicted"/>
<dbReference type="InterPro" id="IPR013087">
    <property type="entry name" value="Znf_C2H2_type"/>
</dbReference>
<dbReference type="InterPro" id="IPR036236">
    <property type="entry name" value="Znf_C2H2_sf"/>
</dbReference>
<reference evidence="4" key="1">
    <citation type="submission" date="2021-10" db="EMBL/GenBank/DDBJ databases">
        <title>Tropical sea cucumber genome reveals ecological adaptation and Cuvierian tubules defense mechanism.</title>
        <authorList>
            <person name="Chen T."/>
        </authorList>
    </citation>
    <scope>NUCLEOTIDE SEQUENCE</scope>
    <source>
        <strain evidence="4">Nanhai2018</strain>
        <tissue evidence="4">Muscle</tissue>
    </source>
</reference>
<feature type="compositionally biased region" description="Basic and acidic residues" evidence="2">
    <location>
        <begin position="76"/>
        <end position="106"/>
    </location>
</feature>
<accession>A0A9Q0YB67</accession>
<dbReference type="Gene3D" id="3.30.160.60">
    <property type="entry name" value="Classic Zinc Finger"/>
    <property type="match status" value="1"/>
</dbReference>
<dbReference type="SMART" id="SM00355">
    <property type="entry name" value="ZnF_C2H2"/>
    <property type="match status" value="2"/>
</dbReference>
<keyword evidence="5" id="KW-1185">Reference proteome</keyword>
<evidence type="ECO:0000259" key="3">
    <source>
        <dbReference type="PROSITE" id="PS50157"/>
    </source>
</evidence>
<name>A0A9Q0YB67_HOLLE</name>
<dbReference type="Pfam" id="PF00096">
    <property type="entry name" value="zf-C2H2"/>
    <property type="match status" value="1"/>
</dbReference>
<dbReference type="PROSITE" id="PS00028">
    <property type="entry name" value="ZINC_FINGER_C2H2_1"/>
    <property type="match status" value="1"/>
</dbReference>
<evidence type="ECO:0000313" key="4">
    <source>
        <dbReference type="EMBL" id="KAJ8018075.1"/>
    </source>
</evidence>
<protein>
    <recommendedName>
        <fullName evidence="3">C2H2-type domain-containing protein</fullName>
    </recommendedName>
</protein>
<evidence type="ECO:0000313" key="5">
    <source>
        <dbReference type="Proteomes" id="UP001152320"/>
    </source>
</evidence>
<dbReference type="OrthoDB" id="654211at2759"/>
<feature type="compositionally biased region" description="Basic residues" evidence="2">
    <location>
        <begin position="1"/>
        <end position="11"/>
    </location>
</feature>
<gene>
    <name evidence="4" type="ORF">HOLleu_44136</name>
</gene>
<dbReference type="GO" id="GO:0008270">
    <property type="term" value="F:zinc ion binding"/>
    <property type="evidence" value="ECO:0007669"/>
    <property type="project" value="UniProtKB-KW"/>
</dbReference>
<dbReference type="EMBL" id="JAIZAY010000659">
    <property type="protein sequence ID" value="KAJ8018075.1"/>
    <property type="molecule type" value="Genomic_DNA"/>
</dbReference>